<gene>
    <name evidence="1" type="ORF">FJU42_13980</name>
</gene>
<name>A0A8B5UGT7_ACIBA</name>
<organism evidence="1 2">
    <name type="scientific">Acinetobacter baumannii</name>
    <dbReference type="NCBI Taxonomy" id="470"/>
    <lineage>
        <taxon>Bacteria</taxon>
        <taxon>Pseudomonadati</taxon>
        <taxon>Pseudomonadota</taxon>
        <taxon>Gammaproteobacteria</taxon>
        <taxon>Moraxellales</taxon>
        <taxon>Moraxellaceae</taxon>
        <taxon>Acinetobacter</taxon>
        <taxon>Acinetobacter calcoaceticus/baumannii complex</taxon>
    </lineage>
</organism>
<sequence length="36" mass="4084">LIPNTKSSELKNMLVQTRDAVAKHLKAAEDIFKNMK</sequence>
<protein>
    <submittedName>
        <fullName evidence="1">DUF4142 domain-containing protein</fullName>
    </submittedName>
</protein>
<reference evidence="1 2" key="1">
    <citation type="submission" date="2019-06" db="EMBL/GenBank/DDBJ databases">
        <title>A Diverse Panel of Clinical Acinetobacter baumannii for Research Use.</title>
        <authorList>
            <person name="Mcgann P."/>
            <person name="Snesrud E."/>
            <person name="Galac M.R."/>
        </authorList>
    </citation>
    <scope>NUCLEOTIDE SEQUENCE [LARGE SCALE GENOMIC DNA]</scope>
    <source>
        <strain evidence="1 2">MRSN14237</strain>
    </source>
</reference>
<evidence type="ECO:0000313" key="2">
    <source>
        <dbReference type="Proteomes" id="UP000315888"/>
    </source>
</evidence>
<dbReference type="AlphaFoldDB" id="A0A8B5UGT7"/>
<evidence type="ECO:0000313" key="1">
    <source>
        <dbReference type="EMBL" id="TPU62152.1"/>
    </source>
</evidence>
<accession>A0A8B5UGT7</accession>
<dbReference type="EMBL" id="VHGY01000037">
    <property type="protein sequence ID" value="TPU62152.1"/>
    <property type="molecule type" value="Genomic_DNA"/>
</dbReference>
<feature type="non-terminal residue" evidence="1">
    <location>
        <position position="1"/>
    </location>
</feature>
<comment type="caution">
    <text evidence="1">The sequence shown here is derived from an EMBL/GenBank/DDBJ whole genome shotgun (WGS) entry which is preliminary data.</text>
</comment>
<dbReference type="Proteomes" id="UP000315888">
    <property type="component" value="Unassembled WGS sequence"/>
</dbReference>
<proteinExistence type="predicted"/>